<dbReference type="InterPro" id="IPR036849">
    <property type="entry name" value="Enolase-like_C_sf"/>
</dbReference>
<feature type="compositionally biased region" description="Polar residues" evidence="12">
    <location>
        <begin position="36"/>
        <end position="47"/>
    </location>
</feature>
<keyword evidence="7 9" id="KW-0324">Glycolysis</keyword>
<feature type="binding site" evidence="9">
    <location>
        <position position="376"/>
    </location>
    <ligand>
        <name>(2R)-2-phosphoglycerate</name>
        <dbReference type="ChEBI" id="CHEBI:58289"/>
    </ligand>
</feature>
<feature type="domain" description="Enolase N-terminal" evidence="14">
    <location>
        <begin position="4"/>
        <end position="134"/>
    </location>
</feature>
<feature type="binding site" evidence="9 11">
    <location>
        <position position="294"/>
    </location>
    <ligand>
        <name>Mg(2+)</name>
        <dbReference type="ChEBI" id="CHEBI:18420"/>
    </ligand>
</feature>
<dbReference type="HAMAP" id="MF_00318">
    <property type="entry name" value="Enolase"/>
    <property type="match status" value="1"/>
</dbReference>
<feature type="binding site" evidence="9">
    <location>
        <position position="172"/>
    </location>
    <ligand>
        <name>(2R)-2-phosphoglycerate</name>
        <dbReference type="ChEBI" id="CHEBI:58289"/>
    </ligand>
</feature>
<dbReference type="Pfam" id="PF00113">
    <property type="entry name" value="Enolase_C"/>
    <property type="match status" value="1"/>
</dbReference>
<keyword evidence="9 11" id="KW-0479">Metal-binding</keyword>
<dbReference type="Gene3D" id="3.30.390.10">
    <property type="entry name" value="Enolase-like, N-terminal domain"/>
    <property type="match status" value="1"/>
</dbReference>
<dbReference type="GO" id="GO:0009986">
    <property type="term" value="C:cell surface"/>
    <property type="evidence" value="ECO:0007669"/>
    <property type="project" value="UniProtKB-SubCell"/>
</dbReference>
<feature type="domain" description="Enolase C-terminal TIM barrel" evidence="13">
    <location>
        <begin position="148"/>
        <end position="422"/>
    </location>
</feature>
<evidence type="ECO:0000256" key="1">
    <source>
        <dbReference type="ARBA" id="ARBA00005031"/>
    </source>
</evidence>
<keyword evidence="5 9" id="KW-0964">Secreted</keyword>
<dbReference type="PANTHER" id="PTHR11902:SF1">
    <property type="entry name" value="ENOLASE"/>
    <property type="match status" value="1"/>
</dbReference>
<evidence type="ECO:0000256" key="6">
    <source>
        <dbReference type="ARBA" id="ARBA00022842"/>
    </source>
</evidence>
<comment type="cofactor">
    <cofactor evidence="11">
        <name>Mg(2+)</name>
        <dbReference type="ChEBI" id="CHEBI:18420"/>
    </cofactor>
    <text evidence="11">Mg(2+) is required for catalysis and for stabilizing the dimer.</text>
</comment>
<comment type="similarity">
    <text evidence="2 9">Belongs to the enolase family.</text>
</comment>
<feature type="binding site" evidence="9">
    <location>
        <position position="375"/>
    </location>
    <ligand>
        <name>(2R)-2-phosphoglycerate</name>
        <dbReference type="ChEBI" id="CHEBI:58289"/>
    </ligand>
</feature>
<organism evidence="15 16">
    <name type="scientific">Candidatus Roizmanbacteria bacterium CG_4_10_14_0_8_um_filter_39_9</name>
    <dbReference type="NCBI Taxonomy" id="1974829"/>
    <lineage>
        <taxon>Bacteria</taxon>
        <taxon>Candidatus Roizmaniibacteriota</taxon>
    </lineage>
</organism>
<dbReference type="GO" id="GO:0004634">
    <property type="term" value="F:phosphopyruvate hydratase activity"/>
    <property type="evidence" value="ECO:0007669"/>
    <property type="project" value="UniProtKB-UniRule"/>
</dbReference>
<dbReference type="PRINTS" id="PR00148">
    <property type="entry name" value="ENOLASE"/>
</dbReference>
<dbReference type="Proteomes" id="UP000230108">
    <property type="component" value="Unassembled WGS sequence"/>
</dbReference>
<evidence type="ECO:0000259" key="14">
    <source>
        <dbReference type="SMART" id="SM01193"/>
    </source>
</evidence>
<dbReference type="InterPro" id="IPR000941">
    <property type="entry name" value="Enolase"/>
</dbReference>
<evidence type="ECO:0000256" key="4">
    <source>
        <dbReference type="ARBA" id="ARBA00017068"/>
    </source>
</evidence>
<evidence type="ECO:0000256" key="12">
    <source>
        <dbReference type="SAM" id="MobiDB-lite"/>
    </source>
</evidence>
<dbReference type="SMART" id="SM01192">
    <property type="entry name" value="Enolase_C"/>
    <property type="match status" value="1"/>
</dbReference>
<keyword evidence="6 9" id="KW-0460">Magnesium</keyword>
<comment type="caution">
    <text evidence="15">The sequence shown here is derived from an EMBL/GenBank/DDBJ whole genome shotgun (WGS) entry which is preliminary data.</text>
</comment>
<dbReference type="GO" id="GO:0000015">
    <property type="term" value="C:phosphopyruvate hydratase complex"/>
    <property type="evidence" value="ECO:0007669"/>
    <property type="project" value="InterPro"/>
</dbReference>
<dbReference type="GO" id="GO:0005576">
    <property type="term" value="C:extracellular region"/>
    <property type="evidence" value="ECO:0007669"/>
    <property type="project" value="UniProtKB-SubCell"/>
</dbReference>
<accession>A0A2M7QCD6</accession>
<dbReference type="SFLD" id="SFLDG00178">
    <property type="entry name" value="enolase"/>
    <property type="match status" value="1"/>
</dbReference>
<keyword evidence="8 9" id="KW-0456">Lyase</keyword>
<gene>
    <name evidence="9" type="primary">eno</name>
    <name evidence="15" type="ORF">COY90_03720</name>
</gene>
<dbReference type="SMART" id="SM01193">
    <property type="entry name" value="Enolase_N"/>
    <property type="match status" value="1"/>
</dbReference>
<name>A0A2M7QCD6_9BACT</name>
<evidence type="ECO:0000256" key="7">
    <source>
        <dbReference type="ARBA" id="ARBA00023152"/>
    </source>
</evidence>
<dbReference type="InterPro" id="IPR020810">
    <property type="entry name" value="Enolase_C"/>
</dbReference>
<evidence type="ECO:0000256" key="10">
    <source>
        <dbReference type="PIRSR" id="PIRSR001400-1"/>
    </source>
</evidence>
<dbReference type="SUPFAM" id="SSF54826">
    <property type="entry name" value="Enolase N-terminal domain-like"/>
    <property type="match status" value="1"/>
</dbReference>
<protein>
    <recommendedName>
        <fullName evidence="4 9">Enolase</fullName>
        <ecNumber evidence="3 9">4.2.1.11</ecNumber>
    </recommendedName>
    <alternativeName>
        <fullName evidence="9">2-phospho-D-glycerate hydro-lyase</fullName>
    </alternativeName>
    <alternativeName>
        <fullName evidence="9">2-phosphoglycerate dehydratase</fullName>
    </alternativeName>
</protein>
<dbReference type="SUPFAM" id="SSF51604">
    <property type="entry name" value="Enolase C-terminal domain-like"/>
    <property type="match status" value="1"/>
</dbReference>
<feature type="binding site" evidence="9">
    <location>
        <position position="346"/>
    </location>
    <ligand>
        <name>(2R)-2-phosphoglycerate</name>
        <dbReference type="ChEBI" id="CHEBI:58289"/>
    </ligand>
</feature>
<dbReference type="EC" id="4.2.1.11" evidence="3 9"/>
<dbReference type="PANTHER" id="PTHR11902">
    <property type="entry name" value="ENOLASE"/>
    <property type="match status" value="1"/>
</dbReference>
<dbReference type="InterPro" id="IPR029017">
    <property type="entry name" value="Enolase-like_N"/>
</dbReference>
<evidence type="ECO:0000256" key="3">
    <source>
        <dbReference type="ARBA" id="ARBA00012058"/>
    </source>
</evidence>
<feature type="active site" description="Proton donor" evidence="9 10">
    <location>
        <position position="214"/>
    </location>
</feature>
<feature type="binding site" evidence="9">
    <location>
        <position position="397"/>
    </location>
    <ligand>
        <name>(2R)-2-phosphoglycerate</name>
        <dbReference type="ChEBI" id="CHEBI:58289"/>
    </ligand>
</feature>
<keyword evidence="15" id="KW-0670">Pyruvate</keyword>
<dbReference type="Pfam" id="PF03952">
    <property type="entry name" value="Enolase_N"/>
    <property type="match status" value="1"/>
</dbReference>
<feature type="binding site" evidence="9 11">
    <location>
        <position position="321"/>
    </location>
    <ligand>
        <name>Mg(2+)</name>
        <dbReference type="ChEBI" id="CHEBI:18420"/>
    </ligand>
</feature>
<dbReference type="InterPro" id="IPR020811">
    <property type="entry name" value="Enolase_N"/>
</dbReference>
<dbReference type="GO" id="GO:0000287">
    <property type="term" value="F:magnesium ion binding"/>
    <property type="evidence" value="ECO:0007669"/>
    <property type="project" value="UniProtKB-UniRule"/>
</dbReference>
<feature type="region of interest" description="Disordered" evidence="12">
    <location>
        <begin position="36"/>
        <end position="56"/>
    </location>
</feature>
<evidence type="ECO:0000313" key="15">
    <source>
        <dbReference type="EMBL" id="PIY68869.1"/>
    </source>
</evidence>
<evidence type="ECO:0000256" key="11">
    <source>
        <dbReference type="PIRSR" id="PIRSR001400-3"/>
    </source>
</evidence>
<dbReference type="UniPathway" id="UPA00109">
    <property type="reaction ID" value="UER00187"/>
</dbReference>
<dbReference type="Gene3D" id="3.20.20.120">
    <property type="entry name" value="Enolase-like C-terminal domain"/>
    <property type="match status" value="1"/>
</dbReference>
<comment type="function">
    <text evidence="9">Catalyzes the reversible conversion of 2-phosphoglycerate (2-PG) into phosphoenolpyruvate (PEP). It is essential for the degradation of carbohydrates via glycolysis.</text>
</comment>
<comment type="catalytic activity">
    <reaction evidence="9">
        <text>(2R)-2-phosphoglycerate = phosphoenolpyruvate + H2O</text>
        <dbReference type="Rhea" id="RHEA:10164"/>
        <dbReference type="ChEBI" id="CHEBI:15377"/>
        <dbReference type="ChEBI" id="CHEBI:58289"/>
        <dbReference type="ChEBI" id="CHEBI:58702"/>
        <dbReference type="EC" id="4.2.1.11"/>
    </reaction>
</comment>
<evidence type="ECO:0000256" key="5">
    <source>
        <dbReference type="ARBA" id="ARBA00022525"/>
    </source>
</evidence>
<sequence length="422" mass="47577">MPAIKNIHAYEIIDSKGIPTVEATLTLDDDRMVTTSVPGASNASQNEAVDLRDEDPNRFSGQGVTHAVSYINELIFPKIKGASVFKQIEIDKWLCDADGTKNKSRLGVNTILVISQLLAKAASVSKQVPLFKYMNDLYENTYKEEIPIEKIPTPIFNMINGGQHANNSLDFQEFEVIPSSSFTFGTAYQRAVEIFVELKRVLEYRNATTAVGEEGGFSPNLTTNMDALEILMETVTQLKMKCGLDIFFGVDMASNRFFKNGQYLIKDKGHSMKREEYLNFVKSMTENYPILSVEDPFADSDWEGWKKLNELISKNIYVVGDELIRMNKDKLAYAIRESACTSFIIKPNQVGSITEVFEMVNIARKTNTSYVVAARSSETNDDFVSDLSVAIQSEFVKFGAPTRGERVAKYNRLWQIEREELK</sequence>
<keyword evidence="9" id="KW-0963">Cytoplasm</keyword>
<dbReference type="AlphaFoldDB" id="A0A2M7QCD6"/>
<feature type="binding site" evidence="9 11">
    <location>
        <position position="251"/>
    </location>
    <ligand>
        <name>Mg(2+)</name>
        <dbReference type="ChEBI" id="CHEBI:18420"/>
    </ligand>
</feature>
<evidence type="ECO:0000313" key="16">
    <source>
        <dbReference type="Proteomes" id="UP000230108"/>
    </source>
</evidence>
<evidence type="ECO:0000259" key="13">
    <source>
        <dbReference type="SMART" id="SM01192"/>
    </source>
</evidence>
<dbReference type="GO" id="GO:0006096">
    <property type="term" value="P:glycolytic process"/>
    <property type="evidence" value="ECO:0007669"/>
    <property type="project" value="UniProtKB-UniRule"/>
</dbReference>
<reference evidence="16" key="1">
    <citation type="submission" date="2017-09" db="EMBL/GenBank/DDBJ databases">
        <title>Depth-based differentiation of microbial function through sediment-hosted aquifers and enrichment of novel symbionts in the deep terrestrial subsurface.</title>
        <authorList>
            <person name="Probst A.J."/>
            <person name="Ladd B."/>
            <person name="Jarett J.K."/>
            <person name="Geller-Mcgrath D.E."/>
            <person name="Sieber C.M.K."/>
            <person name="Emerson J.B."/>
            <person name="Anantharaman K."/>
            <person name="Thomas B.C."/>
            <person name="Malmstrom R."/>
            <person name="Stieglmeier M."/>
            <person name="Klingl A."/>
            <person name="Woyke T."/>
            <person name="Ryan C.M."/>
            <person name="Banfield J.F."/>
        </authorList>
    </citation>
    <scope>NUCLEOTIDE SEQUENCE [LARGE SCALE GENOMIC DNA]</scope>
</reference>
<feature type="active site" description="Proton acceptor" evidence="9 10">
    <location>
        <position position="346"/>
    </location>
</feature>
<dbReference type="PIRSF" id="PIRSF001400">
    <property type="entry name" value="Enolase"/>
    <property type="match status" value="1"/>
</dbReference>
<comment type="pathway">
    <text evidence="1 9">Carbohydrate degradation; glycolysis; pyruvate from D-glyceraldehyde 3-phosphate: step 4/5.</text>
</comment>
<proteinExistence type="inferred from homology"/>
<evidence type="ECO:0000256" key="9">
    <source>
        <dbReference type="HAMAP-Rule" id="MF_00318"/>
    </source>
</evidence>
<evidence type="ECO:0000256" key="8">
    <source>
        <dbReference type="ARBA" id="ARBA00023239"/>
    </source>
</evidence>
<dbReference type="SFLD" id="SFLDS00001">
    <property type="entry name" value="Enolase"/>
    <property type="match status" value="1"/>
</dbReference>
<evidence type="ECO:0000256" key="2">
    <source>
        <dbReference type="ARBA" id="ARBA00009604"/>
    </source>
</evidence>
<comment type="subcellular location">
    <subcellularLocation>
        <location evidence="9">Cytoplasm</location>
    </subcellularLocation>
    <subcellularLocation>
        <location evidence="9">Secreted</location>
    </subcellularLocation>
    <subcellularLocation>
        <location evidence="9">Cell surface</location>
    </subcellularLocation>
    <text evidence="9">Fractions of enolase are present in both the cytoplasm and on the cell surface.</text>
</comment>
<dbReference type="EMBL" id="PFLF01000078">
    <property type="protein sequence ID" value="PIY68869.1"/>
    <property type="molecule type" value="Genomic_DNA"/>
</dbReference>
<comment type="cofactor">
    <cofactor evidence="9">
        <name>Mg(2+)</name>
        <dbReference type="ChEBI" id="CHEBI:18420"/>
    </cofactor>
    <text evidence="9">Binds a second Mg(2+) ion via substrate during catalysis.</text>
</comment>